<dbReference type="PANTHER" id="PTHR44500:SF1">
    <property type="entry name" value="DNAJ HOMOLOG SUBFAMILY C MEMBER 12"/>
    <property type="match status" value="1"/>
</dbReference>
<keyword evidence="4" id="KW-1185">Reference proteome</keyword>
<evidence type="ECO:0000259" key="2">
    <source>
        <dbReference type="PROSITE" id="PS50076"/>
    </source>
</evidence>
<accession>A0AAV7JXW1</accession>
<sequence>MNYYQLLNCPNTAGSEQIQAEYRTIALHTHPDKNIDKTDVKFTDFALITQARDILLDPSLRHLYDKWLYSQIPISFQDFMKKQQGISCSTHFTFESVNSKMIQTEQQTKPWRRDFWLYSLRDGF</sequence>
<evidence type="ECO:0000313" key="4">
    <source>
        <dbReference type="Proteomes" id="UP001165289"/>
    </source>
</evidence>
<dbReference type="InterPro" id="IPR029827">
    <property type="entry name" value="JDP1-like"/>
</dbReference>
<dbReference type="PROSITE" id="PS50076">
    <property type="entry name" value="DNAJ_2"/>
    <property type="match status" value="1"/>
</dbReference>
<dbReference type="EMBL" id="JAKMXF010000277">
    <property type="protein sequence ID" value="KAI6653345.1"/>
    <property type="molecule type" value="Genomic_DNA"/>
</dbReference>
<organism evidence="3 4">
    <name type="scientific">Oopsacas minuta</name>
    <dbReference type="NCBI Taxonomy" id="111878"/>
    <lineage>
        <taxon>Eukaryota</taxon>
        <taxon>Metazoa</taxon>
        <taxon>Porifera</taxon>
        <taxon>Hexactinellida</taxon>
        <taxon>Hexasterophora</taxon>
        <taxon>Lyssacinosida</taxon>
        <taxon>Leucopsacidae</taxon>
        <taxon>Oopsacas</taxon>
    </lineage>
</organism>
<dbReference type="Pfam" id="PF00226">
    <property type="entry name" value="DnaJ"/>
    <property type="match status" value="1"/>
</dbReference>
<gene>
    <name evidence="3" type="ORF">LOD99_3565</name>
</gene>
<evidence type="ECO:0000256" key="1">
    <source>
        <dbReference type="ARBA" id="ARBA00023186"/>
    </source>
</evidence>
<reference evidence="3 4" key="1">
    <citation type="journal article" date="2023" name="BMC Biol.">
        <title>The compact genome of the sponge Oopsacas minuta (Hexactinellida) is lacking key metazoan core genes.</title>
        <authorList>
            <person name="Santini S."/>
            <person name="Schenkelaars Q."/>
            <person name="Jourda C."/>
            <person name="Duchesne M."/>
            <person name="Belahbib H."/>
            <person name="Rocher C."/>
            <person name="Selva M."/>
            <person name="Riesgo A."/>
            <person name="Vervoort M."/>
            <person name="Leys S.P."/>
            <person name="Kodjabachian L."/>
            <person name="Le Bivic A."/>
            <person name="Borchiellini C."/>
            <person name="Claverie J.M."/>
            <person name="Renard E."/>
        </authorList>
    </citation>
    <scope>NUCLEOTIDE SEQUENCE [LARGE SCALE GENOMIC DNA]</scope>
    <source>
        <strain evidence="3">SPO-2</strain>
    </source>
</reference>
<dbReference type="InterPro" id="IPR036869">
    <property type="entry name" value="J_dom_sf"/>
</dbReference>
<dbReference type="CDD" id="cd06257">
    <property type="entry name" value="DnaJ"/>
    <property type="match status" value="1"/>
</dbReference>
<dbReference type="PANTHER" id="PTHR44500">
    <property type="entry name" value="DNAJ HOMOLOG SUBFAMILY C MEMBER 12"/>
    <property type="match status" value="1"/>
</dbReference>
<evidence type="ECO:0000313" key="3">
    <source>
        <dbReference type="EMBL" id="KAI6653345.1"/>
    </source>
</evidence>
<dbReference type="SUPFAM" id="SSF46565">
    <property type="entry name" value="Chaperone J-domain"/>
    <property type="match status" value="1"/>
</dbReference>
<feature type="domain" description="J" evidence="2">
    <location>
        <begin position="2"/>
        <end position="68"/>
    </location>
</feature>
<dbReference type="GO" id="GO:0005737">
    <property type="term" value="C:cytoplasm"/>
    <property type="evidence" value="ECO:0007669"/>
    <property type="project" value="TreeGrafter"/>
</dbReference>
<keyword evidence="1" id="KW-0143">Chaperone</keyword>
<protein>
    <submittedName>
        <fullName evidence="3">J domain-containing protein isoform X2</fullName>
    </submittedName>
</protein>
<comment type="caution">
    <text evidence="3">The sequence shown here is derived from an EMBL/GenBank/DDBJ whole genome shotgun (WGS) entry which is preliminary data.</text>
</comment>
<dbReference type="InterPro" id="IPR001623">
    <property type="entry name" value="DnaJ_domain"/>
</dbReference>
<dbReference type="Gene3D" id="1.10.287.110">
    <property type="entry name" value="DnaJ domain"/>
    <property type="match status" value="1"/>
</dbReference>
<dbReference type="Proteomes" id="UP001165289">
    <property type="component" value="Unassembled WGS sequence"/>
</dbReference>
<proteinExistence type="predicted"/>
<dbReference type="AlphaFoldDB" id="A0AAV7JXW1"/>
<dbReference type="SMART" id="SM00271">
    <property type="entry name" value="DnaJ"/>
    <property type="match status" value="1"/>
</dbReference>
<name>A0AAV7JXW1_9METZ</name>
<dbReference type="PRINTS" id="PR00625">
    <property type="entry name" value="JDOMAIN"/>
</dbReference>